<protein>
    <submittedName>
        <fullName evidence="3">Saposin B-type domain-containing protein</fullName>
    </submittedName>
</protein>
<evidence type="ECO:0000256" key="1">
    <source>
        <dbReference type="SAM" id="SignalP"/>
    </source>
</evidence>
<keyword evidence="1" id="KW-0732">Signal</keyword>
<organism evidence="2 3">
    <name type="scientific">Ditylenchus dipsaci</name>
    <dbReference type="NCBI Taxonomy" id="166011"/>
    <lineage>
        <taxon>Eukaryota</taxon>
        <taxon>Metazoa</taxon>
        <taxon>Ecdysozoa</taxon>
        <taxon>Nematoda</taxon>
        <taxon>Chromadorea</taxon>
        <taxon>Rhabditida</taxon>
        <taxon>Tylenchina</taxon>
        <taxon>Tylenchomorpha</taxon>
        <taxon>Sphaerularioidea</taxon>
        <taxon>Anguinidae</taxon>
        <taxon>Anguininae</taxon>
        <taxon>Ditylenchus</taxon>
    </lineage>
</organism>
<name>A0A915D5M3_9BILA</name>
<keyword evidence="2" id="KW-1185">Reference proteome</keyword>
<sequence>MNSVLRFTVLFVFFLIALNVNNVFGRENEEQFLAFKEQANGMKCNICKNIVSSPTVWHEKMESSLVAQLKHCHELFEDHRGSPHFHAAMFACHEFAKNGHVSTILDSVNSNSALGNAHCSRFC</sequence>
<dbReference type="Proteomes" id="UP000887574">
    <property type="component" value="Unplaced"/>
</dbReference>
<feature type="signal peptide" evidence="1">
    <location>
        <begin position="1"/>
        <end position="25"/>
    </location>
</feature>
<reference evidence="3" key="1">
    <citation type="submission" date="2022-11" db="UniProtKB">
        <authorList>
            <consortium name="WormBaseParasite"/>
        </authorList>
    </citation>
    <scope>IDENTIFICATION</scope>
</reference>
<evidence type="ECO:0000313" key="3">
    <source>
        <dbReference type="WBParaSite" id="jg16296.2"/>
    </source>
</evidence>
<dbReference type="WBParaSite" id="jg16296.2">
    <property type="protein sequence ID" value="jg16296.2"/>
    <property type="gene ID" value="jg16296"/>
</dbReference>
<proteinExistence type="predicted"/>
<accession>A0A915D5M3</accession>
<feature type="chain" id="PRO_5037080161" evidence="1">
    <location>
        <begin position="26"/>
        <end position="123"/>
    </location>
</feature>
<dbReference type="AlphaFoldDB" id="A0A915D5M3"/>
<evidence type="ECO:0000313" key="2">
    <source>
        <dbReference type="Proteomes" id="UP000887574"/>
    </source>
</evidence>